<evidence type="ECO:0000313" key="2">
    <source>
        <dbReference type="Proteomes" id="UP000000812"/>
    </source>
</evidence>
<dbReference type="Proteomes" id="UP000000812">
    <property type="component" value="Chromosome"/>
</dbReference>
<gene>
    <name evidence="1" type="ordered locus">XF_1274</name>
</gene>
<dbReference type="EMBL" id="AE003849">
    <property type="protein sequence ID" value="AAF84083.1"/>
    <property type="molecule type" value="Genomic_DNA"/>
</dbReference>
<dbReference type="PIR" id="H82701">
    <property type="entry name" value="H82701"/>
</dbReference>
<dbReference type="AlphaFoldDB" id="Q9PDV5"/>
<organism evidence="1 2">
    <name type="scientific">Xylella fastidiosa (strain 9a5c)</name>
    <dbReference type="NCBI Taxonomy" id="160492"/>
    <lineage>
        <taxon>Bacteria</taxon>
        <taxon>Pseudomonadati</taxon>
        <taxon>Pseudomonadota</taxon>
        <taxon>Gammaproteobacteria</taxon>
        <taxon>Lysobacterales</taxon>
        <taxon>Lysobacteraceae</taxon>
        <taxon>Xylella</taxon>
    </lineage>
</organism>
<accession>Q9PDV5</accession>
<dbReference type="STRING" id="160492.XF_1274"/>
<reference evidence="1 2" key="1">
    <citation type="journal article" date="2000" name="Nature">
        <title>The genome sequence of the plant pathogen Xylella fastidiosa.</title>
        <authorList>
            <person name="Simpson A.J."/>
            <person name="Reinach F.C."/>
            <person name="Arruda P."/>
            <person name="Abreu F.A."/>
            <person name="Acencio M."/>
            <person name="Alvarenga R."/>
            <person name="Alves L.M."/>
            <person name="Araya J.E."/>
            <person name="Baia G.S."/>
            <person name="Baptista C.S."/>
            <person name="Barros M.H."/>
            <person name="Bonaccorsi E.D."/>
            <person name="Bordin S."/>
            <person name="Bove J.M."/>
            <person name="Briones M.R."/>
            <person name="Bueno M.R."/>
            <person name="Camargo A.A."/>
            <person name="Camargo L.E."/>
            <person name="Carraro D.M."/>
            <person name="Carrer H."/>
            <person name="Colauto N.B."/>
            <person name="Colombo C."/>
            <person name="Costa F.F."/>
            <person name="Costa M.C."/>
            <person name="Costa-Neto C.M."/>
            <person name="Coutinho L.L."/>
            <person name="Cristofani M."/>
            <person name="Dias-Neto E."/>
            <person name="Docena C."/>
            <person name="El-Dorry H."/>
            <person name="Facincani A.P."/>
            <person name="Ferreira A.J."/>
            <person name="Ferreira V.C."/>
            <person name="Ferro J.A."/>
            <person name="Fraga J.S."/>
            <person name="Franca S.C."/>
            <person name="Franco M.C."/>
            <person name="Frohme M."/>
            <person name="Furlan L.R."/>
            <person name="Garnier M."/>
            <person name="Goldman G.H."/>
            <person name="Goldman M.H."/>
            <person name="Gomes S.L."/>
            <person name="Gruber A."/>
            <person name="Ho P.L."/>
            <person name="Hoheisel J.D."/>
            <person name="Junqueira M.L."/>
            <person name="Kemper E.L."/>
            <person name="Kitajima J.P."/>
            <person name="Krieger J.E."/>
            <person name="Kuramae E.E."/>
            <person name="Laigret F."/>
            <person name="Lambais M.R."/>
            <person name="Leite L.C."/>
            <person name="Lemos E.G."/>
            <person name="Lemos M.V."/>
            <person name="Lopes S.A."/>
            <person name="Lopes C.R."/>
            <person name="Machado J.A."/>
            <person name="Machado M.A."/>
            <person name="Madeira A.M."/>
            <person name="Madeira H.M."/>
            <person name="Marino C.L."/>
            <person name="Marques M.V."/>
            <person name="Martins E.A."/>
            <person name="Martins E.M."/>
            <person name="Matsukuma A.Y."/>
            <person name="Menck C.F."/>
            <person name="Miracca E.C."/>
            <person name="Miyaki C.Y."/>
            <person name="Monteriro-Vitorello C.B."/>
            <person name="Moon D.H."/>
            <person name="Nagai M.A."/>
            <person name="Nascimento A.L."/>
            <person name="Netto L.E."/>
            <person name="Nhani A.Jr."/>
            <person name="Nobrega F.G."/>
            <person name="Nunes L.R."/>
            <person name="Oliveira M.A."/>
            <person name="de Oliveira M.C."/>
            <person name="de Oliveira R.C."/>
            <person name="Palmieri D.A."/>
            <person name="Paris A."/>
            <person name="Peixoto B.R."/>
            <person name="Pereira G.A."/>
            <person name="Pereira H.A.Jr."/>
            <person name="Pesquero J.B."/>
            <person name="Quaggio R.B."/>
            <person name="Roberto P.G."/>
            <person name="Rodrigues V."/>
            <person name="de M Rosa A.J."/>
            <person name="de Rosa V.E.Jr."/>
            <person name="de Sa R.G."/>
            <person name="Santelli R.V."/>
            <person name="Sawasaki H.E."/>
            <person name="da Silva A.C."/>
            <person name="da Silva A.M."/>
            <person name="da Silva F.R."/>
            <person name="da Silva W.A.Jr."/>
            <person name="da Silveira J.F."/>
            <person name="Silvestri M.L."/>
            <person name="Siqueira W.J."/>
            <person name="de Souza A.A."/>
            <person name="de Souza A.P."/>
            <person name="Terenzi M.F."/>
            <person name="Truffi D."/>
            <person name="Tsai S.M."/>
            <person name="Tsuhako M.H."/>
            <person name="Vallada H."/>
            <person name="Van Sluys M.A."/>
            <person name="Verjovski-Almeida S."/>
            <person name="Vettore A.L."/>
            <person name="Zago M.A."/>
            <person name="Zatz M."/>
            <person name="Meidanis J."/>
            <person name="Setubal J.C."/>
        </authorList>
    </citation>
    <scope>NUCLEOTIDE SEQUENCE [LARGE SCALE GENOMIC DNA]</scope>
    <source>
        <strain evidence="1 2">9a5c</strain>
    </source>
</reference>
<dbReference type="HOGENOM" id="CLU_2588948_0_0_6"/>
<protein>
    <submittedName>
        <fullName evidence="1">Uncharacterized protein</fullName>
    </submittedName>
</protein>
<name>Q9PDV5_XYLFA</name>
<dbReference type="KEGG" id="xfa:XF_1274"/>
<proteinExistence type="predicted"/>
<evidence type="ECO:0000313" key="1">
    <source>
        <dbReference type="EMBL" id="AAF84083.1"/>
    </source>
</evidence>
<sequence>MVVIIAALLKSVIRNRILDTRFWIAFYYGICQVPCNALDGVFVAFSRAFWRGYAILCFDDVLLLGQQRMVLGMTPDLELF</sequence>